<evidence type="ECO:0000313" key="11">
    <source>
        <dbReference type="Proteomes" id="UP000502823"/>
    </source>
</evidence>
<dbReference type="Gene3D" id="1.50.40.10">
    <property type="entry name" value="Mitochondrial carrier domain"/>
    <property type="match status" value="1"/>
</dbReference>
<dbReference type="AlphaFoldDB" id="A0A6L2PVN3"/>
<keyword evidence="3 9" id="KW-0813">Transport</keyword>
<evidence type="ECO:0000256" key="6">
    <source>
        <dbReference type="ARBA" id="ARBA00022989"/>
    </source>
</evidence>
<dbReference type="EMBL" id="BLKM01005504">
    <property type="protein sequence ID" value="GFG34525.1"/>
    <property type="molecule type" value="Genomic_DNA"/>
</dbReference>
<keyword evidence="4 8" id="KW-0812">Transmembrane</keyword>
<evidence type="ECO:0000256" key="3">
    <source>
        <dbReference type="ARBA" id="ARBA00022448"/>
    </source>
</evidence>
<evidence type="ECO:0000313" key="10">
    <source>
        <dbReference type="EMBL" id="GFG34525.1"/>
    </source>
</evidence>
<keyword evidence="7 8" id="KW-0472">Membrane</keyword>
<gene>
    <name evidence="10" type="ORF">Cfor_11533</name>
</gene>
<proteinExistence type="inferred from homology"/>
<dbReference type="GO" id="GO:0006862">
    <property type="term" value="P:nucleotide transport"/>
    <property type="evidence" value="ECO:0007669"/>
    <property type="project" value="InterPro"/>
</dbReference>
<dbReference type="GO" id="GO:0016020">
    <property type="term" value="C:membrane"/>
    <property type="evidence" value="ECO:0007669"/>
    <property type="project" value="UniProtKB-SubCell"/>
</dbReference>
<dbReference type="PANTHER" id="PTHR45683">
    <property type="entry name" value="MITOCHONDRIAL NICOTINAMIDE ADENINE DINUCLEOTIDE TRANSPORTER 1-RELATED-RELATED"/>
    <property type="match status" value="1"/>
</dbReference>
<dbReference type="SUPFAM" id="SSF103506">
    <property type="entry name" value="Mitochondrial carrier"/>
    <property type="match status" value="1"/>
</dbReference>
<accession>A0A6L2PVN3</accession>
<name>A0A6L2PVN3_COPFO</name>
<dbReference type="Pfam" id="PF00153">
    <property type="entry name" value="Mito_carr"/>
    <property type="match status" value="1"/>
</dbReference>
<evidence type="ECO:0000256" key="1">
    <source>
        <dbReference type="ARBA" id="ARBA00004141"/>
    </source>
</evidence>
<dbReference type="InterPro" id="IPR018108">
    <property type="entry name" value="MCP_transmembrane"/>
</dbReference>
<dbReference type="OrthoDB" id="428293at2759"/>
<dbReference type="InParanoid" id="A0A6L2PVN3"/>
<dbReference type="Proteomes" id="UP000502823">
    <property type="component" value="Unassembled WGS sequence"/>
</dbReference>
<evidence type="ECO:0000256" key="2">
    <source>
        <dbReference type="ARBA" id="ARBA00006375"/>
    </source>
</evidence>
<evidence type="ECO:0000256" key="8">
    <source>
        <dbReference type="PROSITE-ProRule" id="PRU00282"/>
    </source>
</evidence>
<dbReference type="PROSITE" id="PS50920">
    <property type="entry name" value="SOLCAR"/>
    <property type="match status" value="1"/>
</dbReference>
<evidence type="ECO:0000256" key="5">
    <source>
        <dbReference type="ARBA" id="ARBA00022737"/>
    </source>
</evidence>
<keyword evidence="11" id="KW-1185">Reference proteome</keyword>
<comment type="caution">
    <text evidence="10">The sequence shown here is derived from an EMBL/GenBank/DDBJ whole genome shotgun (WGS) entry which is preliminary data.</text>
</comment>
<comment type="similarity">
    <text evidence="2 9">Belongs to the mitochondrial carrier (TC 2.A.29) family.</text>
</comment>
<dbReference type="GO" id="GO:0055085">
    <property type="term" value="P:transmembrane transport"/>
    <property type="evidence" value="ECO:0007669"/>
    <property type="project" value="InterPro"/>
</dbReference>
<dbReference type="InterPro" id="IPR044712">
    <property type="entry name" value="SLC25A32-like"/>
</dbReference>
<evidence type="ECO:0000256" key="7">
    <source>
        <dbReference type="ARBA" id="ARBA00023136"/>
    </source>
</evidence>
<sequence length="195" mass="22814">MVAAAQAGILTLVMTNPIWVVKTRLCLQYCDIDKTRLPENKRYLGMMDALSKIYYNEGIRGLYKGFVPGIFGVSHGAIQFMAYEEMKNTYNQYRMVPIDTKLKNEDYQGKPVVCQVHKFRVQVAVIPSSNRWKGPYVYGQKMRHKMIVTFVVVMGKAIWLYNHRAEFWGWEKGNFHASKGWFEKFKKQMTLHNLK</sequence>
<keyword evidence="6" id="KW-1133">Transmembrane helix</keyword>
<dbReference type="InterPro" id="IPR023395">
    <property type="entry name" value="MCP_dom_sf"/>
</dbReference>
<comment type="subcellular location">
    <subcellularLocation>
        <location evidence="1">Membrane</location>
        <topology evidence="1">Multi-pass membrane protein</topology>
    </subcellularLocation>
</comment>
<evidence type="ECO:0008006" key="12">
    <source>
        <dbReference type="Google" id="ProtNLM"/>
    </source>
</evidence>
<reference evidence="11" key="1">
    <citation type="submission" date="2020-01" db="EMBL/GenBank/DDBJ databases">
        <title>Draft genome sequence of the Termite Coptotermes fromosanus.</title>
        <authorList>
            <person name="Itakura S."/>
            <person name="Yosikawa Y."/>
            <person name="Umezawa K."/>
        </authorList>
    </citation>
    <scope>NUCLEOTIDE SEQUENCE [LARGE SCALE GENOMIC DNA]</scope>
</reference>
<feature type="repeat" description="Solcar" evidence="8">
    <location>
        <begin position="1"/>
        <end position="89"/>
    </location>
</feature>
<keyword evidence="5" id="KW-0677">Repeat</keyword>
<evidence type="ECO:0000256" key="9">
    <source>
        <dbReference type="RuleBase" id="RU000488"/>
    </source>
</evidence>
<organism evidence="10 11">
    <name type="scientific">Coptotermes formosanus</name>
    <name type="common">Formosan subterranean termite</name>
    <dbReference type="NCBI Taxonomy" id="36987"/>
    <lineage>
        <taxon>Eukaryota</taxon>
        <taxon>Metazoa</taxon>
        <taxon>Ecdysozoa</taxon>
        <taxon>Arthropoda</taxon>
        <taxon>Hexapoda</taxon>
        <taxon>Insecta</taxon>
        <taxon>Pterygota</taxon>
        <taxon>Neoptera</taxon>
        <taxon>Polyneoptera</taxon>
        <taxon>Dictyoptera</taxon>
        <taxon>Blattodea</taxon>
        <taxon>Blattoidea</taxon>
        <taxon>Termitoidae</taxon>
        <taxon>Rhinotermitidae</taxon>
        <taxon>Coptotermes</taxon>
    </lineage>
</organism>
<evidence type="ECO:0000256" key="4">
    <source>
        <dbReference type="ARBA" id="ARBA00022692"/>
    </source>
</evidence>
<protein>
    <recommendedName>
        <fullName evidence="12">Mitochondrial carrier protein</fullName>
    </recommendedName>
</protein>